<gene>
    <name evidence="1" type="ORF">AFUS01_LOCUS25725</name>
</gene>
<reference evidence="1" key="1">
    <citation type="submission" date="2021-06" db="EMBL/GenBank/DDBJ databases">
        <authorList>
            <person name="Hodson N. C."/>
            <person name="Mongue J. A."/>
            <person name="Jaron S. K."/>
        </authorList>
    </citation>
    <scope>NUCLEOTIDE SEQUENCE</scope>
</reference>
<dbReference type="Proteomes" id="UP000708208">
    <property type="component" value="Unassembled WGS sequence"/>
</dbReference>
<name>A0A8J2KL38_9HEXA</name>
<dbReference type="AlphaFoldDB" id="A0A8J2KL38"/>
<proteinExistence type="predicted"/>
<accession>A0A8J2KL38</accession>
<sequence>MKKSGDPAMCMYTRPLSTSPNSISNSTVPSIYKSIPGSLTSLIPSLLAEKRLLIPRKNRIFNRIPTIILGTMGKKSSQIPDHLSAVPCLPCLSTQVDKLLCDSSSAHPGLLNSLNPNIIVLRVEED</sequence>
<organism evidence="1 2">
    <name type="scientific">Allacma fusca</name>
    <dbReference type="NCBI Taxonomy" id="39272"/>
    <lineage>
        <taxon>Eukaryota</taxon>
        <taxon>Metazoa</taxon>
        <taxon>Ecdysozoa</taxon>
        <taxon>Arthropoda</taxon>
        <taxon>Hexapoda</taxon>
        <taxon>Collembola</taxon>
        <taxon>Symphypleona</taxon>
        <taxon>Sminthuridae</taxon>
        <taxon>Allacma</taxon>
    </lineage>
</organism>
<evidence type="ECO:0000313" key="2">
    <source>
        <dbReference type="Proteomes" id="UP000708208"/>
    </source>
</evidence>
<comment type="caution">
    <text evidence="1">The sequence shown here is derived from an EMBL/GenBank/DDBJ whole genome shotgun (WGS) entry which is preliminary data.</text>
</comment>
<dbReference type="EMBL" id="CAJVCH010333614">
    <property type="protein sequence ID" value="CAG7815019.1"/>
    <property type="molecule type" value="Genomic_DNA"/>
</dbReference>
<evidence type="ECO:0000313" key="1">
    <source>
        <dbReference type="EMBL" id="CAG7815019.1"/>
    </source>
</evidence>
<keyword evidence="2" id="KW-1185">Reference proteome</keyword>
<protein>
    <submittedName>
        <fullName evidence="1">Uncharacterized protein</fullName>
    </submittedName>
</protein>